<evidence type="ECO:0000256" key="7">
    <source>
        <dbReference type="ARBA" id="ARBA00023010"/>
    </source>
</evidence>
<dbReference type="AlphaFoldDB" id="A0A1V3U2T9"/>
<comment type="caution">
    <text evidence="10">The sequence shown here is derived from an EMBL/GenBank/DDBJ whole genome shotgun (WGS) entry which is preliminary data.</text>
</comment>
<evidence type="ECO:0000256" key="3">
    <source>
        <dbReference type="ARBA" id="ARBA00022475"/>
    </source>
</evidence>
<keyword evidence="6 9" id="KW-1133">Transmembrane helix</keyword>
<feature type="transmembrane region" description="Helical" evidence="9">
    <location>
        <begin position="6"/>
        <end position="26"/>
    </location>
</feature>
<keyword evidence="7 9" id="KW-0811">Translocation</keyword>
<evidence type="ECO:0000256" key="9">
    <source>
        <dbReference type="HAMAP-Rule" id="MF_00236"/>
    </source>
</evidence>
<dbReference type="eggNOG" id="COG1826">
    <property type="taxonomic scope" value="Bacteria"/>
</dbReference>
<name>A0A1V3U2T9_ELIME</name>
<keyword evidence="8 9" id="KW-0472">Membrane</keyword>
<keyword evidence="5 9" id="KW-0653">Protein transport</keyword>
<dbReference type="PANTHER" id="PTHR42982:SF1">
    <property type="entry name" value="SEC-INDEPENDENT PROTEIN TRANSLOCASE PROTEIN TATA"/>
    <property type="match status" value="1"/>
</dbReference>
<dbReference type="EMBL" id="MPOG01000006">
    <property type="protein sequence ID" value="OOH97125.1"/>
    <property type="molecule type" value="Genomic_DNA"/>
</dbReference>
<dbReference type="GO" id="GO:0033281">
    <property type="term" value="C:TAT protein transport complex"/>
    <property type="evidence" value="ECO:0007669"/>
    <property type="project" value="UniProtKB-UniRule"/>
</dbReference>
<evidence type="ECO:0000256" key="4">
    <source>
        <dbReference type="ARBA" id="ARBA00022692"/>
    </source>
</evidence>
<evidence type="ECO:0000256" key="8">
    <source>
        <dbReference type="ARBA" id="ARBA00023136"/>
    </source>
</evidence>
<dbReference type="HAMAP" id="MF_00236">
    <property type="entry name" value="TatA_E"/>
    <property type="match status" value="1"/>
</dbReference>
<evidence type="ECO:0000256" key="2">
    <source>
        <dbReference type="ARBA" id="ARBA00022448"/>
    </source>
</evidence>
<evidence type="ECO:0000256" key="5">
    <source>
        <dbReference type="ARBA" id="ARBA00022927"/>
    </source>
</evidence>
<keyword evidence="2 9" id="KW-0813">Transport</keyword>
<dbReference type="GO" id="GO:0008320">
    <property type="term" value="F:protein transmembrane transporter activity"/>
    <property type="evidence" value="ECO:0007669"/>
    <property type="project" value="UniProtKB-UniRule"/>
</dbReference>
<dbReference type="KEGG" id="emg:BBD33_05945"/>
<proteinExistence type="inferred from homology"/>
<reference evidence="10 11" key="1">
    <citation type="submission" date="2016-11" db="EMBL/GenBank/DDBJ databases">
        <title>Genome sequence and comparative genomic analysis of clinical strain Elizabethkingia meningoseptica 61421 PRCM.</title>
        <authorList>
            <person name="Wang M."/>
            <person name="Hu S."/>
            <person name="Cao L."/>
            <person name="Jiang T."/>
            <person name="Zhou Y."/>
            <person name="Ming D."/>
        </authorList>
    </citation>
    <scope>NUCLEOTIDE SEQUENCE [LARGE SCALE GENOMIC DNA]</scope>
    <source>
        <strain evidence="10 11">61421 PRCM</strain>
    </source>
</reference>
<organism evidence="10 11">
    <name type="scientific">Elizabethkingia meningoseptica</name>
    <name type="common">Chryseobacterium meningosepticum</name>
    <dbReference type="NCBI Taxonomy" id="238"/>
    <lineage>
        <taxon>Bacteria</taxon>
        <taxon>Pseudomonadati</taxon>
        <taxon>Bacteroidota</taxon>
        <taxon>Flavobacteriia</taxon>
        <taxon>Flavobacteriales</taxon>
        <taxon>Weeksellaceae</taxon>
        <taxon>Elizabethkingia</taxon>
    </lineage>
</organism>
<keyword evidence="4 9" id="KW-0812">Transmembrane</keyword>
<evidence type="ECO:0000313" key="11">
    <source>
        <dbReference type="Proteomes" id="UP000188947"/>
    </source>
</evidence>
<evidence type="ECO:0000256" key="6">
    <source>
        <dbReference type="ARBA" id="ARBA00022989"/>
    </source>
</evidence>
<comment type="function">
    <text evidence="9">Part of the twin-arginine translocation (Tat) system that transports large folded proteins containing a characteristic twin-arginine motif in their signal peptide across membranes. TatA could form the protein-conducting channel of the Tat system.</text>
</comment>
<sequence length="64" mass="7107">MNNLAIILQLSITHVLIVLVILLLLFGGKKIPELMRGMGSGIKEFKDAVKEDEKKTENSDNKQA</sequence>
<dbReference type="NCBIfam" id="TIGR01411">
    <property type="entry name" value="tatAE"/>
    <property type="match status" value="1"/>
</dbReference>
<dbReference type="Gene3D" id="1.20.5.3310">
    <property type="match status" value="1"/>
</dbReference>
<comment type="subcellular location">
    <subcellularLocation>
        <location evidence="1 9">Cell membrane</location>
        <topology evidence="1 9">Single-pass membrane protein</topology>
    </subcellularLocation>
</comment>
<comment type="subunit">
    <text evidence="9">Forms a complex with TatC.</text>
</comment>
<dbReference type="GO" id="GO:0043953">
    <property type="term" value="P:protein transport by the Tat complex"/>
    <property type="evidence" value="ECO:0007669"/>
    <property type="project" value="UniProtKB-UniRule"/>
</dbReference>
<dbReference type="Pfam" id="PF02416">
    <property type="entry name" value="TatA_B_E"/>
    <property type="match status" value="1"/>
</dbReference>
<protein>
    <recommendedName>
        <fullName evidence="9">Sec-independent protein translocase protein TatA</fullName>
    </recommendedName>
</protein>
<dbReference type="GeneID" id="48543454"/>
<dbReference type="STRING" id="238.BBD35_07765"/>
<dbReference type="InterPro" id="IPR003369">
    <property type="entry name" value="TatA/B/E"/>
</dbReference>
<keyword evidence="3 9" id="KW-1003">Cell membrane</keyword>
<dbReference type="OrthoDB" id="9812812at2"/>
<evidence type="ECO:0000256" key="1">
    <source>
        <dbReference type="ARBA" id="ARBA00004162"/>
    </source>
</evidence>
<dbReference type="InterPro" id="IPR006312">
    <property type="entry name" value="TatA/E"/>
</dbReference>
<comment type="similarity">
    <text evidence="9">Belongs to the TatA/E family.</text>
</comment>
<gene>
    <name evidence="9" type="primary">tatA</name>
    <name evidence="10" type="ORF">BMF97_04475</name>
</gene>
<evidence type="ECO:0000313" key="10">
    <source>
        <dbReference type="EMBL" id="OOH97125.1"/>
    </source>
</evidence>
<accession>A0A1V3U2T9</accession>
<dbReference type="PANTHER" id="PTHR42982">
    <property type="entry name" value="SEC-INDEPENDENT PROTEIN TRANSLOCASE PROTEIN TATA"/>
    <property type="match status" value="1"/>
</dbReference>
<keyword evidence="11" id="KW-1185">Reference proteome</keyword>
<dbReference type="RefSeq" id="WP_016200223.1">
    <property type="nucleotide sequence ID" value="NZ_CP014338.1"/>
</dbReference>
<dbReference type="Proteomes" id="UP000188947">
    <property type="component" value="Unassembled WGS sequence"/>
</dbReference>